<sequence length="247" mass="28562">MKGFSIMKILMIEDNKSVSDMMGMFFKKEQWTVSFAYDGNSAIDIFKEDPEGWDIVTLDLNLPGKDGMEVSAELRRLSKTVPIIMLTARDSESDQVLGLEMGADDYVTKPFSPITLIARMKALHRRVRMGQEANDTEEEPRTNKYDVRTDHFRLSSITREAYLNDKLIPNLTPKEFDLLKTMAQKPRQVFSREQLLQMVWDYEYYGDERTVDAHIKKLRQKIEEVGPQVVQTVWGVGYKFDDSNLGD</sequence>
<evidence type="ECO:0000256" key="5">
    <source>
        <dbReference type="ARBA" id="ARBA00023159"/>
    </source>
</evidence>
<dbReference type="Gene3D" id="1.10.10.10">
    <property type="entry name" value="Winged helix-like DNA-binding domain superfamily/Winged helix DNA-binding domain"/>
    <property type="match status" value="1"/>
</dbReference>
<keyword evidence="12" id="KW-1185">Reference proteome</keyword>
<feature type="modified residue" description="4-aspartylphosphate" evidence="7">
    <location>
        <position position="59"/>
    </location>
</feature>
<dbReference type="PANTHER" id="PTHR48111">
    <property type="entry name" value="REGULATOR OF RPOS"/>
    <property type="match status" value="1"/>
</dbReference>
<dbReference type="PROSITE" id="PS50110">
    <property type="entry name" value="RESPONSE_REGULATORY"/>
    <property type="match status" value="1"/>
</dbReference>
<keyword evidence="1 7" id="KW-0597">Phosphoprotein</keyword>
<dbReference type="EMBL" id="JQCQ01000020">
    <property type="protein sequence ID" value="KRO24857.1"/>
    <property type="molecule type" value="Genomic_DNA"/>
</dbReference>
<evidence type="ECO:0008006" key="13">
    <source>
        <dbReference type="Google" id="ProtNLM"/>
    </source>
</evidence>
<feature type="domain" description="Response regulatory" evidence="9">
    <location>
        <begin position="8"/>
        <end position="124"/>
    </location>
</feature>
<evidence type="ECO:0000256" key="7">
    <source>
        <dbReference type="PROSITE-ProRule" id="PRU00169"/>
    </source>
</evidence>
<dbReference type="InterPro" id="IPR036388">
    <property type="entry name" value="WH-like_DNA-bd_sf"/>
</dbReference>
<dbReference type="FunFam" id="1.10.10.10:FF:000018">
    <property type="entry name" value="DNA-binding response regulator ResD"/>
    <property type="match status" value="1"/>
</dbReference>
<evidence type="ECO:0000313" key="12">
    <source>
        <dbReference type="Proteomes" id="UP000051249"/>
    </source>
</evidence>
<dbReference type="PANTHER" id="PTHR48111:SF21">
    <property type="entry name" value="DNA-BINDING DUAL MASTER TRANSCRIPTIONAL REGULATOR RPAA"/>
    <property type="match status" value="1"/>
</dbReference>
<feature type="domain" description="OmpR/PhoB-type" evidence="10">
    <location>
        <begin position="144"/>
        <end position="242"/>
    </location>
</feature>
<keyword evidence="2" id="KW-0902">Two-component regulatory system</keyword>
<dbReference type="SMART" id="SM00448">
    <property type="entry name" value="REC"/>
    <property type="match status" value="1"/>
</dbReference>
<feature type="DNA-binding region" description="OmpR/PhoB-type" evidence="8">
    <location>
        <begin position="144"/>
        <end position="242"/>
    </location>
</feature>
<evidence type="ECO:0000256" key="4">
    <source>
        <dbReference type="ARBA" id="ARBA00023125"/>
    </source>
</evidence>
<dbReference type="SUPFAM" id="SSF46894">
    <property type="entry name" value="C-terminal effector domain of the bipartite response regulators"/>
    <property type="match status" value="1"/>
</dbReference>
<dbReference type="GO" id="GO:0032993">
    <property type="term" value="C:protein-DNA complex"/>
    <property type="evidence" value="ECO:0007669"/>
    <property type="project" value="TreeGrafter"/>
</dbReference>
<dbReference type="Pfam" id="PF00072">
    <property type="entry name" value="Response_reg"/>
    <property type="match status" value="1"/>
</dbReference>
<dbReference type="Gene3D" id="3.40.50.2300">
    <property type="match status" value="1"/>
</dbReference>
<dbReference type="InterPro" id="IPR001867">
    <property type="entry name" value="OmpR/PhoB-type_DNA-bd"/>
</dbReference>
<name>A0A0R2NGB3_9LACO</name>
<dbReference type="GO" id="GO:0005829">
    <property type="term" value="C:cytosol"/>
    <property type="evidence" value="ECO:0007669"/>
    <property type="project" value="TreeGrafter"/>
</dbReference>
<dbReference type="Pfam" id="PF00486">
    <property type="entry name" value="Trans_reg_C"/>
    <property type="match status" value="1"/>
</dbReference>
<evidence type="ECO:0000256" key="6">
    <source>
        <dbReference type="ARBA" id="ARBA00023163"/>
    </source>
</evidence>
<evidence type="ECO:0000259" key="9">
    <source>
        <dbReference type="PROSITE" id="PS50110"/>
    </source>
</evidence>
<dbReference type="PROSITE" id="PS51755">
    <property type="entry name" value="OMPR_PHOB"/>
    <property type="match status" value="1"/>
</dbReference>
<dbReference type="GO" id="GO:0000156">
    <property type="term" value="F:phosphorelay response regulator activity"/>
    <property type="evidence" value="ECO:0007669"/>
    <property type="project" value="TreeGrafter"/>
</dbReference>
<evidence type="ECO:0000256" key="3">
    <source>
        <dbReference type="ARBA" id="ARBA00023015"/>
    </source>
</evidence>
<evidence type="ECO:0000256" key="2">
    <source>
        <dbReference type="ARBA" id="ARBA00023012"/>
    </source>
</evidence>
<gene>
    <name evidence="11" type="ORF">IV88_GL000686</name>
</gene>
<evidence type="ECO:0000256" key="1">
    <source>
        <dbReference type="ARBA" id="ARBA00022553"/>
    </source>
</evidence>
<evidence type="ECO:0000259" key="10">
    <source>
        <dbReference type="PROSITE" id="PS51755"/>
    </source>
</evidence>
<dbReference type="InterPro" id="IPR039420">
    <property type="entry name" value="WalR-like"/>
</dbReference>
<evidence type="ECO:0000256" key="8">
    <source>
        <dbReference type="PROSITE-ProRule" id="PRU01091"/>
    </source>
</evidence>
<keyword evidence="4 8" id="KW-0238">DNA-binding</keyword>
<keyword evidence="5" id="KW-0010">Activator</keyword>
<reference evidence="11 12" key="1">
    <citation type="journal article" date="2015" name="Genome Announc.">
        <title>Expanding the biotechnology potential of lactobacilli through comparative genomics of 213 strains and associated genera.</title>
        <authorList>
            <person name="Sun Z."/>
            <person name="Harris H.M."/>
            <person name="McCann A."/>
            <person name="Guo C."/>
            <person name="Argimon S."/>
            <person name="Zhang W."/>
            <person name="Yang X."/>
            <person name="Jeffery I.B."/>
            <person name="Cooney J.C."/>
            <person name="Kagawa T.F."/>
            <person name="Liu W."/>
            <person name="Song Y."/>
            <person name="Salvetti E."/>
            <person name="Wrobel A."/>
            <person name="Rasinkangas P."/>
            <person name="Parkhill J."/>
            <person name="Rea M.C."/>
            <person name="O'Sullivan O."/>
            <person name="Ritari J."/>
            <person name="Douillard F.P."/>
            <person name="Paul Ross R."/>
            <person name="Yang R."/>
            <person name="Briner A.E."/>
            <person name="Felis G.E."/>
            <person name="de Vos W.M."/>
            <person name="Barrangou R."/>
            <person name="Klaenhammer T.R."/>
            <person name="Caufield P.W."/>
            <person name="Cui Y."/>
            <person name="Zhang H."/>
            <person name="O'Toole P.W."/>
        </authorList>
    </citation>
    <scope>NUCLEOTIDE SEQUENCE [LARGE SCALE GENOMIC DNA]</scope>
    <source>
        <strain evidence="11 12">DSM 23026</strain>
    </source>
</reference>
<evidence type="ECO:0000313" key="11">
    <source>
        <dbReference type="EMBL" id="KRO24857.1"/>
    </source>
</evidence>
<dbReference type="AlphaFoldDB" id="A0A0R2NGB3"/>
<dbReference type="Proteomes" id="UP000051249">
    <property type="component" value="Unassembled WGS sequence"/>
</dbReference>
<accession>A0A0R2NGB3</accession>
<proteinExistence type="predicted"/>
<dbReference type="InterPro" id="IPR011006">
    <property type="entry name" value="CheY-like_superfamily"/>
</dbReference>
<dbReference type="PATRIC" id="fig|480391.4.peg.695"/>
<dbReference type="CDD" id="cd00383">
    <property type="entry name" value="trans_reg_C"/>
    <property type="match status" value="1"/>
</dbReference>
<dbReference type="InterPro" id="IPR016032">
    <property type="entry name" value="Sig_transdc_resp-reg_C-effctor"/>
</dbReference>
<dbReference type="GO" id="GO:0000976">
    <property type="term" value="F:transcription cis-regulatory region binding"/>
    <property type="evidence" value="ECO:0007669"/>
    <property type="project" value="TreeGrafter"/>
</dbReference>
<dbReference type="SMART" id="SM00862">
    <property type="entry name" value="Trans_reg_C"/>
    <property type="match status" value="1"/>
</dbReference>
<dbReference type="InterPro" id="IPR001789">
    <property type="entry name" value="Sig_transdc_resp-reg_receiver"/>
</dbReference>
<organism evidence="11 12">
    <name type="scientific">Pediococcus argentinicus</name>
    <dbReference type="NCBI Taxonomy" id="480391"/>
    <lineage>
        <taxon>Bacteria</taxon>
        <taxon>Bacillati</taxon>
        <taxon>Bacillota</taxon>
        <taxon>Bacilli</taxon>
        <taxon>Lactobacillales</taxon>
        <taxon>Lactobacillaceae</taxon>
        <taxon>Pediococcus</taxon>
    </lineage>
</organism>
<protein>
    <recommendedName>
        <fullName evidence="13">DNA-binding response regulator</fullName>
    </recommendedName>
</protein>
<dbReference type="CDD" id="cd17574">
    <property type="entry name" value="REC_OmpR"/>
    <property type="match status" value="1"/>
</dbReference>
<keyword evidence="3" id="KW-0805">Transcription regulation</keyword>
<dbReference type="SUPFAM" id="SSF52172">
    <property type="entry name" value="CheY-like"/>
    <property type="match status" value="1"/>
</dbReference>
<dbReference type="Gene3D" id="6.10.250.690">
    <property type="match status" value="1"/>
</dbReference>
<dbReference type="GO" id="GO:0006355">
    <property type="term" value="P:regulation of DNA-templated transcription"/>
    <property type="evidence" value="ECO:0007669"/>
    <property type="project" value="InterPro"/>
</dbReference>
<keyword evidence="6" id="KW-0804">Transcription</keyword>
<comment type="caution">
    <text evidence="11">The sequence shown here is derived from an EMBL/GenBank/DDBJ whole genome shotgun (WGS) entry which is preliminary data.</text>
</comment>